<sequence>MRARFTSFGPAVRLLMVNQFGINLGFYMLVPYLADHLSGRLGLAVWLTGLLLGLRNLSQQGMFPIGGTLCDRYGYKPLIMAGCALRTVGFALFGVSTSVPALIVASVLTGLAGALFNPAVRAYIAVEAGERKVEAFALFNVFYQAGILAGPLVGVLLVAVDFRLACLAASVVFAVLTLLQARRLPSRQGTAQGTGRPVPADWKEVLANRPFVAFSAAMFVSYALSYQVYLGLPLELGRAGGGQAAIAVMYTFTALLAVVGQVRLTAFASRRWRPEQAIARGLAVMGAAFVPVLLASQFAAQPERLPYGLGAAPAVLSAILLTAAGMLIFPFEMAMISTLGRPELTGTYYGLYNAFSGVGILLGNLASGWAIDVGAAHGVPALPWLLLLAAGLASAYAIRRLDRAGRLRPAPPPGRLSEEPVS</sequence>
<feature type="transmembrane region" description="Helical" evidence="7">
    <location>
        <begin position="244"/>
        <end position="266"/>
    </location>
</feature>
<evidence type="ECO:0000313" key="9">
    <source>
        <dbReference type="EMBL" id="MFF3671733.1"/>
    </source>
</evidence>
<organism evidence="9 10">
    <name type="scientific">Microtetraspora malaysiensis</name>
    <dbReference type="NCBI Taxonomy" id="161358"/>
    <lineage>
        <taxon>Bacteria</taxon>
        <taxon>Bacillati</taxon>
        <taxon>Actinomycetota</taxon>
        <taxon>Actinomycetes</taxon>
        <taxon>Streptosporangiales</taxon>
        <taxon>Streptosporangiaceae</taxon>
        <taxon>Microtetraspora</taxon>
    </lineage>
</organism>
<dbReference type="InterPro" id="IPR011701">
    <property type="entry name" value="MFS"/>
</dbReference>
<gene>
    <name evidence="9" type="ORF">ACFYXI_39730</name>
</gene>
<feature type="transmembrane region" description="Helical" evidence="7">
    <location>
        <begin position="136"/>
        <end position="156"/>
    </location>
</feature>
<dbReference type="SUPFAM" id="SSF103473">
    <property type="entry name" value="MFS general substrate transporter"/>
    <property type="match status" value="1"/>
</dbReference>
<protein>
    <submittedName>
        <fullName evidence="9">MDR family MFS transporter</fullName>
    </submittedName>
</protein>
<keyword evidence="4 7" id="KW-0812">Transmembrane</keyword>
<feature type="transmembrane region" description="Helical" evidence="7">
    <location>
        <begin position="278"/>
        <end position="299"/>
    </location>
</feature>
<proteinExistence type="predicted"/>
<keyword evidence="10" id="KW-1185">Reference proteome</keyword>
<evidence type="ECO:0000256" key="5">
    <source>
        <dbReference type="ARBA" id="ARBA00022989"/>
    </source>
</evidence>
<comment type="caution">
    <text evidence="9">The sequence shown here is derived from an EMBL/GenBank/DDBJ whole genome shotgun (WGS) entry which is preliminary data.</text>
</comment>
<dbReference type="InterPro" id="IPR050171">
    <property type="entry name" value="MFS_Transporters"/>
</dbReference>
<feature type="transmembrane region" description="Helical" evidence="7">
    <location>
        <begin position="305"/>
        <end position="329"/>
    </location>
</feature>
<evidence type="ECO:0000256" key="7">
    <source>
        <dbReference type="SAM" id="Phobius"/>
    </source>
</evidence>
<keyword evidence="3" id="KW-1003">Cell membrane</keyword>
<dbReference type="PROSITE" id="PS50850">
    <property type="entry name" value="MFS"/>
    <property type="match status" value="1"/>
</dbReference>
<dbReference type="InterPro" id="IPR020846">
    <property type="entry name" value="MFS_dom"/>
</dbReference>
<feature type="transmembrane region" description="Helical" evidence="7">
    <location>
        <begin position="381"/>
        <end position="398"/>
    </location>
</feature>
<keyword evidence="2" id="KW-0813">Transport</keyword>
<feature type="domain" description="Major facilitator superfamily (MFS) profile" evidence="8">
    <location>
        <begin position="11"/>
        <end position="406"/>
    </location>
</feature>
<name>A0ABW6T3E0_9ACTN</name>
<evidence type="ECO:0000256" key="2">
    <source>
        <dbReference type="ARBA" id="ARBA00022448"/>
    </source>
</evidence>
<feature type="transmembrane region" description="Helical" evidence="7">
    <location>
        <begin position="12"/>
        <end position="34"/>
    </location>
</feature>
<comment type="subcellular location">
    <subcellularLocation>
        <location evidence="1">Cell membrane</location>
        <topology evidence="1">Multi-pass membrane protein</topology>
    </subcellularLocation>
</comment>
<dbReference type="PANTHER" id="PTHR23517:SF2">
    <property type="entry name" value="MULTIDRUG RESISTANCE PROTEIN MDTH"/>
    <property type="match status" value="1"/>
</dbReference>
<evidence type="ECO:0000256" key="4">
    <source>
        <dbReference type="ARBA" id="ARBA00022692"/>
    </source>
</evidence>
<evidence type="ECO:0000256" key="3">
    <source>
        <dbReference type="ARBA" id="ARBA00022475"/>
    </source>
</evidence>
<dbReference type="Pfam" id="PF07690">
    <property type="entry name" value="MFS_1"/>
    <property type="match status" value="1"/>
</dbReference>
<accession>A0ABW6T3E0</accession>
<feature type="transmembrane region" description="Helical" evidence="7">
    <location>
        <begin position="101"/>
        <end position="124"/>
    </location>
</feature>
<dbReference type="PANTHER" id="PTHR23517">
    <property type="entry name" value="RESISTANCE PROTEIN MDTM, PUTATIVE-RELATED-RELATED"/>
    <property type="match status" value="1"/>
</dbReference>
<dbReference type="CDD" id="cd17329">
    <property type="entry name" value="MFS_MdtH_MDR_like"/>
    <property type="match status" value="1"/>
</dbReference>
<evidence type="ECO:0000256" key="1">
    <source>
        <dbReference type="ARBA" id="ARBA00004651"/>
    </source>
</evidence>
<dbReference type="Proteomes" id="UP001602013">
    <property type="component" value="Unassembled WGS sequence"/>
</dbReference>
<keyword evidence="5 7" id="KW-1133">Transmembrane helix</keyword>
<evidence type="ECO:0000259" key="8">
    <source>
        <dbReference type="PROSITE" id="PS50850"/>
    </source>
</evidence>
<feature type="transmembrane region" description="Helical" evidence="7">
    <location>
        <begin position="211"/>
        <end position="232"/>
    </location>
</feature>
<evidence type="ECO:0000256" key="6">
    <source>
        <dbReference type="ARBA" id="ARBA00023136"/>
    </source>
</evidence>
<dbReference type="Gene3D" id="1.20.1250.20">
    <property type="entry name" value="MFS general substrate transporter like domains"/>
    <property type="match status" value="1"/>
</dbReference>
<feature type="transmembrane region" description="Helical" evidence="7">
    <location>
        <begin position="350"/>
        <end position="369"/>
    </location>
</feature>
<feature type="transmembrane region" description="Helical" evidence="7">
    <location>
        <begin position="162"/>
        <end position="179"/>
    </location>
</feature>
<keyword evidence="6 7" id="KW-0472">Membrane</keyword>
<dbReference type="EMBL" id="JBIASD010000053">
    <property type="protein sequence ID" value="MFF3671733.1"/>
    <property type="molecule type" value="Genomic_DNA"/>
</dbReference>
<evidence type="ECO:0000313" key="10">
    <source>
        <dbReference type="Proteomes" id="UP001602013"/>
    </source>
</evidence>
<dbReference type="InterPro" id="IPR036259">
    <property type="entry name" value="MFS_trans_sf"/>
</dbReference>
<dbReference type="RefSeq" id="WP_387417900.1">
    <property type="nucleotide sequence ID" value="NZ_JBIASD010000053.1"/>
</dbReference>
<reference evidence="9 10" key="1">
    <citation type="submission" date="2024-10" db="EMBL/GenBank/DDBJ databases">
        <title>The Natural Products Discovery Center: Release of the First 8490 Sequenced Strains for Exploring Actinobacteria Biosynthetic Diversity.</title>
        <authorList>
            <person name="Kalkreuter E."/>
            <person name="Kautsar S.A."/>
            <person name="Yang D."/>
            <person name="Bader C.D."/>
            <person name="Teijaro C.N."/>
            <person name="Fluegel L."/>
            <person name="Davis C.M."/>
            <person name="Simpson J.R."/>
            <person name="Lauterbach L."/>
            <person name="Steele A.D."/>
            <person name="Gui C."/>
            <person name="Meng S."/>
            <person name="Li G."/>
            <person name="Viehrig K."/>
            <person name="Ye F."/>
            <person name="Su P."/>
            <person name="Kiefer A.F."/>
            <person name="Nichols A."/>
            <person name="Cepeda A.J."/>
            <person name="Yan W."/>
            <person name="Fan B."/>
            <person name="Jiang Y."/>
            <person name="Adhikari A."/>
            <person name="Zheng C.-J."/>
            <person name="Schuster L."/>
            <person name="Cowan T.M."/>
            <person name="Smanski M.J."/>
            <person name="Chevrette M.G."/>
            <person name="De Carvalho L.P.S."/>
            <person name="Shen B."/>
        </authorList>
    </citation>
    <scope>NUCLEOTIDE SEQUENCE [LARGE SCALE GENOMIC DNA]</scope>
    <source>
        <strain evidence="9 10">NPDC002173</strain>
    </source>
</reference>